<evidence type="ECO:0000256" key="8">
    <source>
        <dbReference type="ARBA" id="ARBA00023224"/>
    </source>
</evidence>
<dbReference type="STRING" id="7574.A0A1S3JRB9"/>
<keyword evidence="3 9" id="KW-0812">Transmembrane</keyword>
<dbReference type="CDD" id="cd14967">
    <property type="entry name" value="7tmA_amine_R-like"/>
    <property type="match status" value="1"/>
</dbReference>
<feature type="transmembrane region" description="Helical" evidence="10">
    <location>
        <begin position="266"/>
        <end position="287"/>
    </location>
</feature>
<dbReference type="PROSITE" id="PS00237">
    <property type="entry name" value="G_PROTEIN_RECEP_F1_1"/>
    <property type="match status" value="1"/>
</dbReference>
<evidence type="ECO:0000256" key="1">
    <source>
        <dbReference type="ARBA" id="ARBA00004651"/>
    </source>
</evidence>
<proteinExistence type="inferred from homology"/>
<dbReference type="RefSeq" id="XP_013412930.1">
    <property type="nucleotide sequence ID" value="XM_013557476.1"/>
</dbReference>
<dbReference type="OrthoDB" id="6286925at2759"/>
<keyword evidence="5 9" id="KW-0297">G-protein coupled receptor</keyword>
<dbReference type="KEGG" id="lak:106175457"/>
<dbReference type="InterPro" id="IPR017452">
    <property type="entry name" value="GPCR_Rhodpsn_7TM"/>
</dbReference>
<dbReference type="Pfam" id="PF00001">
    <property type="entry name" value="7tm_1"/>
    <property type="match status" value="1"/>
</dbReference>
<dbReference type="AlphaFoldDB" id="A0A1S3JRB9"/>
<dbReference type="PROSITE" id="PS50262">
    <property type="entry name" value="G_PROTEIN_RECEP_F1_2"/>
    <property type="match status" value="1"/>
</dbReference>
<evidence type="ECO:0000259" key="11">
    <source>
        <dbReference type="PROSITE" id="PS50262"/>
    </source>
</evidence>
<evidence type="ECO:0000313" key="12">
    <source>
        <dbReference type="Proteomes" id="UP000085678"/>
    </source>
</evidence>
<dbReference type="InParanoid" id="A0A1S3JRB9"/>
<evidence type="ECO:0000256" key="6">
    <source>
        <dbReference type="ARBA" id="ARBA00023136"/>
    </source>
</evidence>
<feature type="transmembrane region" description="Helical" evidence="10">
    <location>
        <begin position="175"/>
        <end position="198"/>
    </location>
</feature>
<evidence type="ECO:0000256" key="10">
    <source>
        <dbReference type="SAM" id="Phobius"/>
    </source>
</evidence>
<dbReference type="FunCoup" id="A0A1S3JRB9">
    <property type="interactions" value="49"/>
</dbReference>
<evidence type="ECO:0000256" key="3">
    <source>
        <dbReference type="ARBA" id="ARBA00022692"/>
    </source>
</evidence>
<protein>
    <submittedName>
        <fullName evidence="13">Adenosine receptor A2b</fullName>
    </submittedName>
</protein>
<organism evidence="12 13">
    <name type="scientific">Lingula anatina</name>
    <name type="common">Brachiopod</name>
    <name type="synonym">Lingula unguis</name>
    <dbReference type="NCBI Taxonomy" id="7574"/>
    <lineage>
        <taxon>Eukaryota</taxon>
        <taxon>Metazoa</taxon>
        <taxon>Spiralia</taxon>
        <taxon>Lophotrochozoa</taxon>
        <taxon>Brachiopoda</taxon>
        <taxon>Linguliformea</taxon>
        <taxon>Lingulata</taxon>
        <taxon>Lingulida</taxon>
        <taxon>Linguloidea</taxon>
        <taxon>Lingulidae</taxon>
        <taxon>Lingula</taxon>
    </lineage>
</organism>
<dbReference type="SUPFAM" id="SSF81321">
    <property type="entry name" value="Family A G protein-coupled receptor-like"/>
    <property type="match status" value="1"/>
</dbReference>
<feature type="domain" description="G-protein coupled receptors family 1 profile" evidence="11">
    <location>
        <begin position="34"/>
        <end position="285"/>
    </location>
</feature>
<dbReference type="Gene3D" id="1.20.1070.10">
    <property type="entry name" value="Rhodopsin 7-helix transmembrane proteins"/>
    <property type="match status" value="1"/>
</dbReference>
<name>A0A1S3JRB9_LINAN</name>
<keyword evidence="7 9" id="KW-0675">Receptor</keyword>
<dbReference type="GO" id="GO:0004930">
    <property type="term" value="F:G protein-coupled receptor activity"/>
    <property type="evidence" value="ECO:0007669"/>
    <property type="project" value="UniProtKB-KW"/>
</dbReference>
<feature type="transmembrane region" description="Helical" evidence="10">
    <location>
        <begin position="54"/>
        <end position="78"/>
    </location>
</feature>
<feature type="transmembrane region" description="Helical" evidence="10">
    <location>
        <begin position="90"/>
        <end position="112"/>
    </location>
</feature>
<evidence type="ECO:0000256" key="4">
    <source>
        <dbReference type="ARBA" id="ARBA00022989"/>
    </source>
</evidence>
<gene>
    <name evidence="13" type="primary">LOC106175457</name>
</gene>
<feature type="transmembrane region" description="Helical" evidence="10">
    <location>
        <begin position="17"/>
        <end position="42"/>
    </location>
</feature>
<dbReference type="SMART" id="SM01381">
    <property type="entry name" value="7TM_GPCR_Srsx"/>
    <property type="match status" value="1"/>
</dbReference>
<keyword evidence="2" id="KW-1003">Cell membrane</keyword>
<keyword evidence="4 10" id="KW-1133">Transmembrane helix</keyword>
<accession>A0A1S3JRB9</accession>
<dbReference type="InterPro" id="IPR050569">
    <property type="entry name" value="TAAR"/>
</dbReference>
<keyword evidence="12" id="KW-1185">Reference proteome</keyword>
<reference evidence="13" key="1">
    <citation type="submission" date="2025-08" db="UniProtKB">
        <authorList>
            <consortium name="RefSeq"/>
        </authorList>
    </citation>
    <scope>IDENTIFICATION</scope>
    <source>
        <tissue evidence="13">Gonads</tissue>
    </source>
</reference>
<feature type="transmembrane region" description="Helical" evidence="10">
    <location>
        <begin position="133"/>
        <end position="155"/>
    </location>
</feature>
<dbReference type="GO" id="GO:0005886">
    <property type="term" value="C:plasma membrane"/>
    <property type="evidence" value="ECO:0007669"/>
    <property type="project" value="UniProtKB-SubCell"/>
</dbReference>
<dbReference type="InterPro" id="IPR000276">
    <property type="entry name" value="GPCR_Rhodpsn"/>
</dbReference>
<evidence type="ECO:0000256" key="7">
    <source>
        <dbReference type="ARBA" id="ARBA00023170"/>
    </source>
</evidence>
<dbReference type="Proteomes" id="UP000085678">
    <property type="component" value="Unplaced"/>
</dbReference>
<keyword evidence="6 10" id="KW-0472">Membrane</keyword>
<evidence type="ECO:0000256" key="9">
    <source>
        <dbReference type="RuleBase" id="RU000688"/>
    </source>
</evidence>
<feature type="transmembrane region" description="Helical" evidence="10">
    <location>
        <begin position="231"/>
        <end position="254"/>
    </location>
</feature>
<evidence type="ECO:0000313" key="13">
    <source>
        <dbReference type="RefSeq" id="XP_013412930.1"/>
    </source>
</evidence>
<evidence type="ECO:0000256" key="2">
    <source>
        <dbReference type="ARBA" id="ARBA00022475"/>
    </source>
</evidence>
<dbReference type="PRINTS" id="PR00237">
    <property type="entry name" value="GPCRRHODOPSN"/>
</dbReference>
<comment type="subcellular location">
    <subcellularLocation>
        <location evidence="1">Cell membrane</location>
        <topology evidence="1">Multi-pass membrane protein</topology>
    </subcellularLocation>
</comment>
<comment type="similarity">
    <text evidence="9">Belongs to the G-protein coupled receptor 1 family.</text>
</comment>
<sequence>MHNETDGGNPNQLSSTIILNIIMEAVLMIVVCFGNTLVIAAIHRCESLKTVTNYFIMHLAIADFCIGLIMPMHISMFLYRPMLENIYVCLFRYCSIKVTFTVSVLLLLAIAVDRHVSIVYPLRYHVIMTKTRARRIVIAIWVAALAFSLFLPMLWHNDWDDIPDDECDFVKVMRWEYLGLLAFPLFIINTLCMVGLYWKIFSISHDQATRVMPGDTGCSTFRFNLRIAKTASIVIGLFILCWYPFFIIMAIQIYADLIYSETWENWRSHVTHLAVANSAVNPIIYAFRMDSFRSEFKKLLKIQDSLPASQRRPLTLDPREGYPNEDQAVVLTMYTNHGFFKETTDPSTRKFDLPGSVDMAALGKNGSDITLCKQNDSQGEFDLSDMKCRVIGPLAENNGSEVLEQCFSHFLESDESPNNTKV</sequence>
<dbReference type="GeneID" id="106175457"/>
<keyword evidence="8 9" id="KW-0807">Transducer</keyword>
<evidence type="ECO:0000256" key="5">
    <source>
        <dbReference type="ARBA" id="ARBA00023040"/>
    </source>
</evidence>
<dbReference type="PANTHER" id="PTHR24249">
    <property type="entry name" value="HISTAMINE RECEPTOR-RELATED G-PROTEIN COUPLED RECEPTOR"/>
    <property type="match status" value="1"/>
</dbReference>